<sequence length="477" mass="54749">MSFIKPIPVFIGPAAFFHAHFGNRDKVPSTGSDVVEVVPCVILPGLTMVSAEKCRDAFFEPANFEILSSVSGGSTIAKIDYWEHTSEMDIHAAYVLNMSELSASYCWSQGFKYWELALNRNLYFDSWIHELGTSVECEGCAELRKRVEELAIKVFIGLCVPEICSETEIREEVSPGYLMNVLNSPIPFPVPGEPQLDVTELSHWSQFQLDLIIAGLDNCGTTSLGRWLQQVQSIELSNLGEEDDFFFRNDRLLPFRSEVEEFNSQWKSRQTLKALRHPNLWAHLRVRMALARIPQLKVLLVVCDPLSRIDKAFWWYHICDPPLPHPEIAPLVRPKGCFESISSVLEPSFLDRFKVQRHVEHLKQLYQHRLRVVHQAYMRESAWDTFVQIAGWIGVSVVSAEVRLGRHNHRPGHRTDLCRNSTLVNLLKVLLSSEYDFLERLLADSRLPFTQGLPKELLRRETRCERPEELIEPSPRS</sequence>
<dbReference type="EMBL" id="CAXAMN010006224">
    <property type="protein sequence ID" value="CAK9016940.1"/>
    <property type="molecule type" value="Genomic_DNA"/>
</dbReference>
<evidence type="ECO:0000313" key="1">
    <source>
        <dbReference type="EMBL" id="CAK9016940.1"/>
    </source>
</evidence>
<dbReference type="InterPro" id="IPR027417">
    <property type="entry name" value="P-loop_NTPase"/>
</dbReference>
<reference evidence="1 2" key="1">
    <citation type="submission" date="2024-02" db="EMBL/GenBank/DDBJ databases">
        <authorList>
            <person name="Chen Y."/>
            <person name="Shah S."/>
            <person name="Dougan E. K."/>
            <person name="Thang M."/>
            <person name="Chan C."/>
        </authorList>
    </citation>
    <scope>NUCLEOTIDE SEQUENCE [LARGE SCALE GENOMIC DNA]</scope>
</reference>
<dbReference type="Gene3D" id="3.40.50.300">
    <property type="entry name" value="P-loop containing nucleotide triphosphate hydrolases"/>
    <property type="match status" value="1"/>
</dbReference>
<dbReference type="Proteomes" id="UP001642484">
    <property type="component" value="Unassembled WGS sequence"/>
</dbReference>
<keyword evidence="2" id="KW-1185">Reference proteome</keyword>
<comment type="caution">
    <text evidence="1">The sequence shown here is derived from an EMBL/GenBank/DDBJ whole genome shotgun (WGS) entry which is preliminary data.</text>
</comment>
<name>A0ABP0JRP3_9DINO</name>
<gene>
    <name evidence="1" type="ORF">CCMP2556_LOCUS12697</name>
</gene>
<accession>A0ABP0JRP3</accession>
<evidence type="ECO:0000313" key="2">
    <source>
        <dbReference type="Proteomes" id="UP001642484"/>
    </source>
</evidence>
<dbReference type="SUPFAM" id="SSF52540">
    <property type="entry name" value="P-loop containing nucleoside triphosphate hydrolases"/>
    <property type="match status" value="1"/>
</dbReference>
<organism evidence="1 2">
    <name type="scientific">Durusdinium trenchii</name>
    <dbReference type="NCBI Taxonomy" id="1381693"/>
    <lineage>
        <taxon>Eukaryota</taxon>
        <taxon>Sar</taxon>
        <taxon>Alveolata</taxon>
        <taxon>Dinophyceae</taxon>
        <taxon>Suessiales</taxon>
        <taxon>Symbiodiniaceae</taxon>
        <taxon>Durusdinium</taxon>
    </lineage>
</organism>
<protein>
    <submittedName>
        <fullName evidence="1">Uncharacterized protein</fullName>
    </submittedName>
</protein>
<proteinExistence type="predicted"/>